<protein>
    <submittedName>
        <fullName evidence="2">Uncharacterized protein</fullName>
    </submittedName>
</protein>
<feature type="region of interest" description="Disordered" evidence="1">
    <location>
        <begin position="144"/>
        <end position="167"/>
    </location>
</feature>
<dbReference type="AlphaFoldDB" id="A0A6G9YLY7"/>
<keyword evidence="3" id="KW-1185">Reference proteome</keyword>
<accession>A0A6G9YLY7</accession>
<name>A0A6G9YLY7_9NOCA</name>
<gene>
    <name evidence="2" type="ORF">F5544_31925</name>
</gene>
<dbReference type="KEGG" id="nah:F5544_31925"/>
<evidence type="ECO:0000313" key="2">
    <source>
        <dbReference type="EMBL" id="QIS14224.1"/>
    </source>
</evidence>
<sequence>MTIDQDELQRILLARLSGDADAGAGLNLPELVQQAVGDDPVAAQVISALRQRQAMEQAQLSEPQVVEQSDPVVADVLERLYDEVEVLRRRNRALADALGACPRCWGDAADCPRCRGRGRPGGRFPDPTLFAEFIEPAVRRRFPRAISDRPRIDTTTAQSSPKPFAQQ</sequence>
<feature type="compositionally biased region" description="Polar residues" evidence="1">
    <location>
        <begin position="153"/>
        <end position="167"/>
    </location>
</feature>
<dbReference type="Proteomes" id="UP000503540">
    <property type="component" value="Chromosome"/>
</dbReference>
<evidence type="ECO:0000256" key="1">
    <source>
        <dbReference type="SAM" id="MobiDB-lite"/>
    </source>
</evidence>
<dbReference type="RefSeq" id="WP_167476664.1">
    <property type="nucleotide sequence ID" value="NZ_CP046172.1"/>
</dbReference>
<proteinExistence type="predicted"/>
<evidence type="ECO:0000313" key="3">
    <source>
        <dbReference type="Proteomes" id="UP000503540"/>
    </source>
</evidence>
<organism evidence="2 3">
    <name type="scientific">Nocardia arthritidis</name>
    <dbReference type="NCBI Taxonomy" id="228602"/>
    <lineage>
        <taxon>Bacteria</taxon>
        <taxon>Bacillati</taxon>
        <taxon>Actinomycetota</taxon>
        <taxon>Actinomycetes</taxon>
        <taxon>Mycobacteriales</taxon>
        <taxon>Nocardiaceae</taxon>
        <taxon>Nocardia</taxon>
    </lineage>
</organism>
<reference evidence="2 3" key="1">
    <citation type="journal article" date="2019" name="ACS Chem. Biol.">
        <title>Identification and Mobilization of a Cryptic Antibiotic Biosynthesis Gene Locus from a Human-Pathogenic Nocardia Isolate.</title>
        <authorList>
            <person name="Herisse M."/>
            <person name="Ishida K."/>
            <person name="Porter J.L."/>
            <person name="Howden B."/>
            <person name="Hertweck C."/>
            <person name="Stinear T.P."/>
            <person name="Pidot S.J."/>
        </authorList>
    </citation>
    <scope>NUCLEOTIDE SEQUENCE [LARGE SCALE GENOMIC DNA]</scope>
    <source>
        <strain evidence="2 3">AUSMDU00012717</strain>
    </source>
</reference>
<dbReference type="EMBL" id="CP046172">
    <property type="protein sequence ID" value="QIS14224.1"/>
    <property type="molecule type" value="Genomic_DNA"/>
</dbReference>